<name>A0A940T4X6_9MICO</name>
<keyword evidence="2" id="KW-1185">Reference proteome</keyword>
<evidence type="ECO:0000313" key="1">
    <source>
        <dbReference type="EMBL" id="MBP1325411.1"/>
    </source>
</evidence>
<accession>A0A940T4X6</accession>
<dbReference type="Proteomes" id="UP000675163">
    <property type="component" value="Unassembled WGS sequence"/>
</dbReference>
<dbReference type="GO" id="GO:0003677">
    <property type="term" value="F:DNA binding"/>
    <property type="evidence" value="ECO:0007669"/>
    <property type="project" value="InterPro"/>
</dbReference>
<evidence type="ECO:0000313" key="2">
    <source>
        <dbReference type="Proteomes" id="UP000675163"/>
    </source>
</evidence>
<protein>
    <submittedName>
        <fullName evidence="1">Transcriptional regulator with XRE-family HTH domain</fullName>
    </submittedName>
</protein>
<dbReference type="AlphaFoldDB" id="A0A940T4X6"/>
<dbReference type="RefSeq" id="WP_209704441.1">
    <property type="nucleotide sequence ID" value="NZ_JAFIDA010000001.1"/>
</dbReference>
<dbReference type="Gene3D" id="1.10.260.40">
    <property type="entry name" value="lambda repressor-like DNA-binding domains"/>
    <property type="match status" value="1"/>
</dbReference>
<dbReference type="SUPFAM" id="SSF47413">
    <property type="entry name" value="lambda repressor-like DNA-binding domains"/>
    <property type="match status" value="1"/>
</dbReference>
<dbReference type="EMBL" id="JAFIDA010000001">
    <property type="protein sequence ID" value="MBP1325411.1"/>
    <property type="molecule type" value="Genomic_DNA"/>
</dbReference>
<organism evidence="1 2">
    <name type="scientific">Leucobacter exalbidus</name>
    <dbReference type="NCBI Taxonomy" id="662960"/>
    <lineage>
        <taxon>Bacteria</taxon>
        <taxon>Bacillati</taxon>
        <taxon>Actinomycetota</taxon>
        <taxon>Actinomycetes</taxon>
        <taxon>Micrococcales</taxon>
        <taxon>Microbacteriaceae</taxon>
        <taxon>Leucobacter</taxon>
    </lineage>
</organism>
<dbReference type="InterPro" id="IPR010982">
    <property type="entry name" value="Lambda_DNA-bd_dom_sf"/>
</dbReference>
<reference evidence="1" key="1">
    <citation type="submission" date="2021-02" db="EMBL/GenBank/DDBJ databases">
        <title>Sequencing the genomes of 1000 actinobacteria strains.</title>
        <authorList>
            <person name="Klenk H.-P."/>
        </authorList>
    </citation>
    <scope>NUCLEOTIDE SEQUENCE</scope>
    <source>
        <strain evidence="1">DSM 22850</strain>
    </source>
</reference>
<comment type="caution">
    <text evidence="1">The sequence shown here is derived from an EMBL/GenBank/DDBJ whole genome shotgun (WGS) entry which is preliminary data.</text>
</comment>
<sequence>MSAPALSATQVKEILERSHAGESRAALAADFGVSVYTIDSVRRGRTRGAKPQQSRSLTVEQAERIRERHASGETQTALAAEFGTSQQAVSQIVRGLTYKA</sequence>
<proteinExistence type="predicted"/>
<gene>
    <name evidence="1" type="ORF">JOF28_000643</name>
</gene>